<dbReference type="GO" id="GO:0016709">
    <property type="term" value="F:oxidoreductase activity, acting on paired donors, with incorporation or reduction of molecular oxygen, NAD(P)H as one donor, and incorporation of one atom of oxygen"/>
    <property type="evidence" value="ECO:0007669"/>
    <property type="project" value="UniProtKB-ARBA"/>
</dbReference>
<evidence type="ECO:0000313" key="6">
    <source>
        <dbReference type="EMBL" id="OJH42298.1"/>
    </source>
</evidence>
<dbReference type="InterPro" id="IPR036188">
    <property type="entry name" value="FAD/NAD-bd_sf"/>
</dbReference>
<dbReference type="InterPro" id="IPR036249">
    <property type="entry name" value="Thioredoxin-like_sf"/>
</dbReference>
<evidence type="ECO:0000256" key="2">
    <source>
        <dbReference type="ARBA" id="ARBA00007801"/>
    </source>
</evidence>
<dbReference type="EMBL" id="MPIN01000001">
    <property type="protein sequence ID" value="OJH42298.1"/>
    <property type="molecule type" value="Genomic_DNA"/>
</dbReference>
<dbReference type="Gene3D" id="3.30.70.2450">
    <property type="match status" value="1"/>
</dbReference>
<dbReference type="PANTHER" id="PTHR43004">
    <property type="entry name" value="TRK SYSTEM POTASSIUM UPTAKE PROTEIN"/>
    <property type="match status" value="1"/>
</dbReference>
<dbReference type="AlphaFoldDB" id="A0A1L9BJF8"/>
<protein>
    <recommendedName>
        <fullName evidence="5">FAD-binding domain-containing protein</fullName>
    </recommendedName>
</protein>
<evidence type="ECO:0000256" key="1">
    <source>
        <dbReference type="ARBA" id="ARBA00001974"/>
    </source>
</evidence>
<reference evidence="7" key="1">
    <citation type="submission" date="2016-11" db="EMBL/GenBank/DDBJ databases">
        <authorList>
            <person name="Shukria A."/>
            <person name="Stevens D.C."/>
        </authorList>
    </citation>
    <scope>NUCLEOTIDE SEQUENCE [LARGE SCALE GENOMIC DNA]</scope>
    <source>
        <strain evidence="7">Cbfe23</strain>
    </source>
</reference>
<comment type="cofactor">
    <cofactor evidence="1">
        <name>FAD</name>
        <dbReference type="ChEBI" id="CHEBI:57692"/>
    </cofactor>
</comment>
<comment type="caution">
    <text evidence="6">The sequence shown here is derived from an EMBL/GenBank/DDBJ whole genome shotgun (WGS) entry which is preliminary data.</text>
</comment>
<dbReference type="RefSeq" id="WP_071896389.1">
    <property type="nucleotide sequence ID" value="NZ_MPIN01000001.1"/>
</dbReference>
<keyword evidence="4" id="KW-0274">FAD</keyword>
<feature type="domain" description="FAD-binding" evidence="5">
    <location>
        <begin position="2"/>
        <end position="345"/>
    </location>
</feature>
<keyword evidence="3" id="KW-0285">Flavoprotein</keyword>
<dbReference type="Pfam" id="PF01494">
    <property type="entry name" value="FAD_binding_3"/>
    <property type="match status" value="1"/>
</dbReference>
<sequence length="549" mass="60464">MLDALVVGAGPTGLTMASELARHGLSCRVVEQLPAPSPLSRALAVQARTLEIFEDLGIVEQALALGREVQGFNVVGQGGARARVSLRGFTSLETRYPFILMLPQDATEALLTEHLGSFGPRVERGVGLEGFEQGTEGVVATLMHEDGRTERVSARWLLGCDGARSRVRKGLGLPFEGSTYEDSCVLADVRVEWSLGEGELVIMPSAHGVVGAFPMPGGQRYRLFFIRPREDVADAADDVAPLALEEIQALVDQMVPVPTRVSEPRWMSRYRLHSRGVTRYRQGRVFLAGDAAHIHSPVGGQGMNTGIQDAYNLAWKLALVTRGRAPESLLDTYELERHPVGRHLLHGTDRAFSLMARGGLGARLFRAHVVPRVATRLFSSAIAQRRVWRFVSQLTIRYRESPLSSEHLWGEDVGGVSRRQGPGPGERVPEMPIRGEGVERLHQVLRGPQHTLLLFTGLSFEAPRREELVALAGRLEQQYGPWLKARVVVAGERTPSSRVLADEDGAVHRRFGAGAEGFYLVRPDGYVGHREWPLETKRLEAELARRLGR</sequence>
<dbReference type="SUPFAM" id="SSF51905">
    <property type="entry name" value="FAD/NAD(P)-binding domain"/>
    <property type="match status" value="1"/>
</dbReference>
<dbReference type="InterPro" id="IPR002938">
    <property type="entry name" value="FAD-bd"/>
</dbReference>
<evidence type="ECO:0000256" key="4">
    <source>
        <dbReference type="ARBA" id="ARBA00022827"/>
    </source>
</evidence>
<dbReference type="PRINTS" id="PR00420">
    <property type="entry name" value="RNGMNOXGNASE"/>
</dbReference>
<evidence type="ECO:0000259" key="5">
    <source>
        <dbReference type="Pfam" id="PF01494"/>
    </source>
</evidence>
<organism evidence="6 7">
    <name type="scientific">Cystobacter ferrugineus</name>
    <dbReference type="NCBI Taxonomy" id="83449"/>
    <lineage>
        <taxon>Bacteria</taxon>
        <taxon>Pseudomonadati</taxon>
        <taxon>Myxococcota</taxon>
        <taxon>Myxococcia</taxon>
        <taxon>Myxococcales</taxon>
        <taxon>Cystobacterineae</taxon>
        <taxon>Archangiaceae</taxon>
        <taxon>Cystobacter</taxon>
    </lineage>
</organism>
<proteinExistence type="inferred from homology"/>
<dbReference type="STRING" id="83449.BON30_03575"/>
<dbReference type="InterPro" id="IPR050641">
    <property type="entry name" value="RIFMO-like"/>
</dbReference>
<dbReference type="Gene3D" id="3.40.30.120">
    <property type="match status" value="1"/>
</dbReference>
<dbReference type="SUPFAM" id="SSF52833">
    <property type="entry name" value="Thioredoxin-like"/>
    <property type="match status" value="1"/>
</dbReference>
<evidence type="ECO:0000313" key="7">
    <source>
        <dbReference type="Proteomes" id="UP000182229"/>
    </source>
</evidence>
<accession>A0A1L9BJF8</accession>
<comment type="similarity">
    <text evidence="2">Belongs to the PheA/TfdB FAD monooxygenase family.</text>
</comment>
<dbReference type="Gene3D" id="3.50.50.60">
    <property type="entry name" value="FAD/NAD(P)-binding domain"/>
    <property type="match status" value="1"/>
</dbReference>
<dbReference type="GO" id="GO:0071949">
    <property type="term" value="F:FAD binding"/>
    <property type="evidence" value="ECO:0007669"/>
    <property type="project" value="InterPro"/>
</dbReference>
<gene>
    <name evidence="6" type="ORF">BON30_03575</name>
</gene>
<dbReference type="Proteomes" id="UP000182229">
    <property type="component" value="Unassembled WGS sequence"/>
</dbReference>
<evidence type="ECO:0000256" key="3">
    <source>
        <dbReference type="ARBA" id="ARBA00022630"/>
    </source>
</evidence>
<reference evidence="6 7" key="2">
    <citation type="submission" date="2016-12" db="EMBL/GenBank/DDBJ databases">
        <title>Draft Genome Sequence of Cystobacter ferrugineus Strain Cbfe23.</title>
        <authorList>
            <person name="Akbar S."/>
            <person name="Dowd S.E."/>
            <person name="Stevens D.C."/>
        </authorList>
    </citation>
    <scope>NUCLEOTIDE SEQUENCE [LARGE SCALE GENOMIC DNA]</scope>
    <source>
        <strain evidence="6 7">Cbfe23</strain>
    </source>
</reference>
<dbReference type="PANTHER" id="PTHR43004:SF19">
    <property type="entry name" value="BINDING MONOOXYGENASE, PUTATIVE (JCVI)-RELATED"/>
    <property type="match status" value="1"/>
</dbReference>
<name>A0A1L9BJF8_9BACT</name>
<keyword evidence="7" id="KW-1185">Reference proteome</keyword>